<organism evidence="1 2">
    <name type="scientific">Diversispora eburnea</name>
    <dbReference type="NCBI Taxonomy" id="1213867"/>
    <lineage>
        <taxon>Eukaryota</taxon>
        <taxon>Fungi</taxon>
        <taxon>Fungi incertae sedis</taxon>
        <taxon>Mucoromycota</taxon>
        <taxon>Glomeromycotina</taxon>
        <taxon>Glomeromycetes</taxon>
        <taxon>Diversisporales</taxon>
        <taxon>Diversisporaceae</taxon>
        <taxon>Diversispora</taxon>
    </lineage>
</organism>
<keyword evidence="2" id="KW-1185">Reference proteome</keyword>
<dbReference type="OrthoDB" id="2394456at2759"/>
<comment type="caution">
    <text evidence="1">The sequence shown here is derived from an EMBL/GenBank/DDBJ whole genome shotgun (WGS) entry which is preliminary data.</text>
</comment>
<dbReference type="EMBL" id="CAJVPK010000745">
    <property type="protein sequence ID" value="CAG8545430.1"/>
    <property type="molecule type" value="Genomic_DNA"/>
</dbReference>
<proteinExistence type="predicted"/>
<dbReference type="Proteomes" id="UP000789706">
    <property type="component" value="Unassembled WGS sequence"/>
</dbReference>
<accession>A0A9N9AUE8</accession>
<reference evidence="1" key="1">
    <citation type="submission" date="2021-06" db="EMBL/GenBank/DDBJ databases">
        <authorList>
            <person name="Kallberg Y."/>
            <person name="Tangrot J."/>
            <person name="Rosling A."/>
        </authorList>
    </citation>
    <scope>NUCLEOTIDE SEQUENCE</scope>
    <source>
        <strain evidence="1">AZ414A</strain>
    </source>
</reference>
<evidence type="ECO:0000313" key="1">
    <source>
        <dbReference type="EMBL" id="CAG8545430.1"/>
    </source>
</evidence>
<name>A0A9N9AUE8_9GLOM</name>
<sequence>MATTTLTTGLARLTVYVIFNFDSNPLRPFLYNDSTFAVREPNEDLTRLRLLWWKEGNFIQKPKWEEVTLPYVLAEGVSLDEFESRTDEFNAHGLWEWANFEVSVYELSLKPHEICIGAINKEFNECCRGANRTNATIIGTRADDSGKEEDLSFRPMKPRVPTLTGKSENYWLKDYSRAHDAIVVKIDPVSVGEIPSRMQ</sequence>
<gene>
    <name evidence="1" type="ORF">DEBURN_LOCUS6830</name>
</gene>
<feature type="non-terminal residue" evidence="1">
    <location>
        <position position="1"/>
    </location>
</feature>
<dbReference type="AlphaFoldDB" id="A0A9N9AUE8"/>
<evidence type="ECO:0000313" key="2">
    <source>
        <dbReference type="Proteomes" id="UP000789706"/>
    </source>
</evidence>
<protein>
    <submittedName>
        <fullName evidence="1">6353_t:CDS:1</fullName>
    </submittedName>
</protein>